<evidence type="ECO:0000256" key="1">
    <source>
        <dbReference type="ARBA" id="ARBA00004604"/>
    </source>
</evidence>
<name>A0A1B2J6X1_PICPA</name>
<reference evidence="8 9" key="1">
    <citation type="submission" date="2016-02" db="EMBL/GenBank/DDBJ databases">
        <title>Comparative genomic and transcriptomic foundation for Pichia pastoris.</title>
        <authorList>
            <person name="Love K.R."/>
            <person name="Shah K.A."/>
            <person name="Whittaker C.A."/>
            <person name="Wu J."/>
            <person name="Bartlett M.C."/>
            <person name="Ma D."/>
            <person name="Leeson R.L."/>
            <person name="Priest M."/>
            <person name="Young S.K."/>
            <person name="Love J.C."/>
        </authorList>
    </citation>
    <scope>NUCLEOTIDE SEQUENCE [LARGE SCALE GENOMIC DNA]</scope>
    <source>
        <strain evidence="8 9">ATCC 28485</strain>
    </source>
</reference>
<sequence>MAGNKRTTLRNKVESRQTRRVVGATKKVQKSSLLNDHNAFLRRNKTTKVQKRLDKTLGFVQKMKQKADYGKIANRNSYNDRLKPKLDELLDVLPGGDEIRGTRPGHGFTGESAQFVQSPGRKGPNPTGSLKSRRAVTDAETQRFRKILQDEQFKKSPFEALRNQISGNMTQEERTTKERK</sequence>
<comment type="subunit">
    <text evidence="3">Interacts with the 35S, 23S and 20S pre-rRNAs and with the U3 snoRNA.</text>
</comment>
<dbReference type="InterPro" id="IPR028160">
    <property type="entry name" value="Slx9-like"/>
</dbReference>
<comment type="similarity">
    <text evidence="2">Belongs to the SLX9 family.</text>
</comment>
<feature type="compositionally biased region" description="Basic and acidic residues" evidence="7">
    <location>
        <begin position="171"/>
        <end position="180"/>
    </location>
</feature>
<evidence type="ECO:0000256" key="5">
    <source>
        <dbReference type="ARBA" id="ARBA00023242"/>
    </source>
</evidence>
<proteinExistence type="inferred from homology"/>
<keyword evidence="5" id="KW-0539">Nucleus</keyword>
<accession>A0A1B2J6X1</accession>
<dbReference type="OrthoDB" id="4068648at2759"/>
<feature type="compositionally biased region" description="Basic and acidic residues" evidence="7">
    <location>
        <begin position="135"/>
        <end position="157"/>
    </location>
</feature>
<dbReference type="GO" id="GO:0005730">
    <property type="term" value="C:nucleolus"/>
    <property type="evidence" value="ECO:0007669"/>
    <property type="project" value="UniProtKB-SubCell"/>
</dbReference>
<evidence type="ECO:0000313" key="9">
    <source>
        <dbReference type="Proteomes" id="UP000094565"/>
    </source>
</evidence>
<gene>
    <name evidence="8" type="primary">SLX9</name>
    <name evidence="8" type="ORF">ATY40_BA7500621</name>
</gene>
<dbReference type="EMBL" id="CP014584">
    <property type="protein sequence ID" value="ANZ73678.1"/>
    <property type="molecule type" value="Genomic_DNA"/>
</dbReference>
<comment type="function">
    <text evidence="6">Involved in ribosome biogenesis. Required for normal pre-rRNA processing in internal transcribed spacer 1 (ITS1). May be involved in the movements of the replication forks.</text>
</comment>
<protein>
    <recommendedName>
        <fullName evidence="4">Ribosome biogenesis protein SLX9</fullName>
    </recommendedName>
</protein>
<keyword evidence="9" id="KW-1185">Reference proteome</keyword>
<dbReference type="GO" id="GO:0030688">
    <property type="term" value="C:preribosome, small subunit precursor"/>
    <property type="evidence" value="ECO:0007669"/>
    <property type="project" value="InterPro"/>
</dbReference>
<evidence type="ECO:0000256" key="7">
    <source>
        <dbReference type="SAM" id="MobiDB-lite"/>
    </source>
</evidence>
<dbReference type="Proteomes" id="UP000094565">
    <property type="component" value="Chromosome 1"/>
</dbReference>
<comment type="subcellular location">
    <subcellularLocation>
        <location evidence="1">Nucleus</location>
        <location evidence="1">Nucleolus</location>
    </subcellularLocation>
</comment>
<dbReference type="AlphaFoldDB" id="A0A1B2J6X1"/>
<feature type="region of interest" description="Disordered" evidence="7">
    <location>
        <begin position="102"/>
        <end position="180"/>
    </location>
</feature>
<dbReference type="Pfam" id="PF15341">
    <property type="entry name" value="SLX9"/>
    <property type="match status" value="1"/>
</dbReference>
<dbReference type="GO" id="GO:0000462">
    <property type="term" value="P:maturation of SSU-rRNA from tricistronic rRNA transcript (SSU-rRNA, 5.8S rRNA, LSU-rRNA)"/>
    <property type="evidence" value="ECO:0007669"/>
    <property type="project" value="InterPro"/>
</dbReference>
<evidence type="ECO:0000313" key="8">
    <source>
        <dbReference type="EMBL" id="ANZ73678.1"/>
    </source>
</evidence>
<evidence type="ECO:0000256" key="2">
    <source>
        <dbReference type="ARBA" id="ARBA00011022"/>
    </source>
</evidence>
<dbReference type="GO" id="GO:0030686">
    <property type="term" value="C:90S preribosome"/>
    <property type="evidence" value="ECO:0007669"/>
    <property type="project" value="InterPro"/>
</dbReference>
<organism evidence="8 9">
    <name type="scientific">Komagataella pastoris</name>
    <name type="common">Yeast</name>
    <name type="synonym">Pichia pastoris</name>
    <dbReference type="NCBI Taxonomy" id="4922"/>
    <lineage>
        <taxon>Eukaryota</taxon>
        <taxon>Fungi</taxon>
        <taxon>Dikarya</taxon>
        <taxon>Ascomycota</taxon>
        <taxon>Saccharomycotina</taxon>
        <taxon>Pichiomycetes</taxon>
        <taxon>Pichiales</taxon>
        <taxon>Pichiaceae</taxon>
        <taxon>Komagataella</taxon>
    </lineage>
</organism>
<evidence type="ECO:0000256" key="4">
    <source>
        <dbReference type="ARBA" id="ARBA00021321"/>
    </source>
</evidence>
<evidence type="ECO:0000256" key="6">
    <source>
        <dbReference type="ARBA" id="ARBA00025083"/>
    </source>
</evidence>
<evidence type="ECO:0000256" key="3">
    <source>
        <dbReference type="ARBA" id="ARBA00011523"/>
    </source>
</evidence>